<feature type="signal peptide" evidence="2">
    <location>
        <begin position="1"/>
        <end position="23"/>
    </location>
</feature>
<feature type="compositionally biased region" description="Polar residues" evidence="1">
    <location>
        <begin position="86"/>
        <end position="99"/>
    </location>
</feature>
<name>A0ABP8JKY8_9BACT</name>
<dbReference type="RefSeq" id="WP_345227638.1">
    <property type="nucleotide sequence ID" value="NZ_BAABHA010000015.1"/>
</dbReference>
<evidence type="ECO:0000256" key="2">
    <source>
        <dbReference type="SAM" id="SignalP"/>
    </source>
</evidence>
<feature type="region of interest" description="Disordered" evidence="1">
    <location>
        <begin position="57"/>
        <end position="110"/>
    </location>
</feature>
<sequence>MFTFIRLVLIVALLWATASVADAQIDYPGSAKRDARKALRDAKKYPASEDLRQAHLAVDKQALRPGESGQRLRNSQTKRDRYRFDNTGTARVSDPSYQTARRKKKTQPIE</sequence>
<dbReference type="Proteomes" id="UP001500454">
    <property type="component" value="Unassembled WGS sequence"/>
</dbReference>
<evidence type="ECO:0000313" key="4">
    <source>
        <dbReference type="Proteomes" id="UP001500454"/>
    </source>
</evidence>
<proteinExistence type="predicted"/>
<keyword evidence="2" id="KW-0732">Signal</keyword>
<keyword evidence="4" id="KW-1185">Reference proteome</keyword>
<gene>
    <name evidence="3" type="ORF">GCM10023186_43040</name>
</gene>
<comment type="caution">
    <text evidence="3">The sequence shown here is derived from an EMBL/GenBank/DDBJ whole genome shotgun (WGS) entry which is preliminary data.</text>
</comment>
<evidence type="ECO:0000313" key="3">
    <source>
        <dbReference type="EMBL" id="GAA4392484.1"/>
    </source>
</evidence>
<evidence type="ECO:0000256" key="1">
    <source>
        <dbReference type="SAM" id="MobiDB-lite"/>
    </source>
</evidence>
<accession>A0ABP8JKY8</accession>
<feature type="chain" id="PRO_5047517332" evidence="2">
    <location>
        <begin position="24"/>
        <end position="110"/>
    </location>
</feature>
<organism evidence="3 4">
    <name type="scientific">Hymenobacter koreensis</name>
    <dbReference type="NCBI Taxonomy" id="1084523"/>
    <lineage>
        <taxon>Bacteria</taxon>
        <taxon>Pseudomonadati</taxon>
        <taxon>Bacteroidota</taxon>
        <taxon>Cytophagia</taxon>
        <taxon>Cytophagales</taxon>
        <taxon>Hymenobacteraceae</taxon>
        <taxon>Hymenobacter</taxon>
    </lineage>
</organism>
<protein>
    <submittedName>
        <fullName evidence="3">Uncharacterized protein</fullName>
    </submittedName>
</protein>
<reference evidence="4" key="1">
    <citation type="journal article" date="2019" name="Int. J. Syst. Evol. Microbiol.">
        <title>The Global Catalogue of Microorganisms (GCM) 10K type strain sequencing project: providing services to taxonomists for standard genome sequencing and annotation.</title>
        <authorList>
            <consortium name="The Broad Institute Genomics Platform"/>
            <consortium name="The Broad Institute Genome Sequencing Center for Infectious Disease"/>
            <person name="Wu L."/>
            <person name="Ma J."/>
        </authorList>
    </citation>
    <scope>NUCLEOTIDE SEQUENCE [LARGE SCALE GENOMIC DNA]</scope>
    <source>
        <strain evidence="4">JCM 17924</strain>
    </source>
</reference>
<feature type="compositionally biased region" description="Basic residues" evidence="1">
    <location>
        <begin position="100"/>
        <end position="110"/>
    </location>
</feature>
<dbReference type="EMBL" id="BAABHA010000015">
    <property type="protein sequence ID" value="GAA4392484.1"/>
    <property type="molecule type" value="Genomic_DNA"/>
</dbReference>